<dbReference type="InterPro" id="IPR021190">
    <property type="entry name" value="Pept_M10A"/>
</dbReference>
<dbReference type="GO" id="GO:0031012">
    <property type="term" value="C:extracellular matrix"/>
    <property type="evidence" value="ECO:0007669"/>
    <property type="project" value="InterPro"/>
</dbReference>
<dbReference type="SUPFAM" id="SSF55486">
    <property type="entry name" value="Metalloproteases ('zincins'), catalytic domain"/>
    <property type="match status" value="1"/>
</dbReference>
<keyword evidence="6" id="KW-0812">Transmembrane</keyword>
<keyword evidence="7" id="KW-0732">Signal</keyword>
<proteinExistence type="predicted"/>
<evidence type="ECO:0000256" key="5">
    <source>
        <dbReference type="ARBA" id="ARBA00023049"/>
    </source>
</evidence>
<evidence type="ECO:0000256" key="3">
    <source>
        <dbReference type="ARBA" id="ARBA00022801"/>
    </source>
</evidence>
<dbReference type="Gene3D" id="3.40.390.10">
    <property type="entry name" value="Collagenase (Catalytic Domain)"/>
    <property type="match status" value="1"/>
</dbReference>
<dbReference type="Gene3D" id="2.60.40.10">
    <property type="entry name" value="Immunoglobulins"/>
    <property type="match status" value="3"/>
</dbReference>
<dbReference type="SMART" id="SM00429">
    <property type="entry name" value="IPT"/>
    <property type="match status" value="2"/>
</dbReference>
<accession>A0A518EXW7</accession>
<evidence type="ECO:0000256" key="1">
    <source>
        <dbReference type="ARBA" id="ARBA00022670"/>
    </source>
</evidence>
<dbReference type="AlphaFoldDB" id="A0A518EXW7"/>
<dbReference type="PANTHER" id="PTHR10201:SF323">
    <property type="entry name" value="MATRIX METALLOPROTEINASE-21"/>
    <property type="match status" value="1"/>
</dbReference>
<keyword evidence="5" id="KW-0482">Metalloprotease</keyword>
<sequence length="758" mass="78020" precursor="true">MWTSPSGPAPSLLASSARAAVGFTLAAGLAASVTGHVRLRYSVNGTELRWTSPENISLVINSDGSDDVADGSHETAIRSAVEAWNAVNGSRARMVIDDSTAARERRDWQSNDIHLVVFDETGSSGYFAGASGIVAITPVTFFTDGRIIDADVVFNGKNFYFTTSGETAKFDIQDVASHELGHLLGLDHSGVCGATMYPYVDPKVILHRSLAIDDQNGMRDIYPESSFARINGRVTRGDGSGIAGAHVVALDPSGRLAGASLASASGNYSLEGLQPGTFSLYADPLDQPVSSANLGGGQAVQTDFGTTSLGTVTVGGGQTRDLGTRTALADVAVALGRISDDYPIRIVQGRTVNRTIRGSGLVAGSTLECSDPTIGLSNVVFRDTALDFSVTVPAGSPTGHVDLTVTDPSGARDTLVGGLEITPPDPIVLSADPTIGDPNGGVDVVIVGEHFRDGSRVVIGDRIYRDGASGGCTVVDSQTITLRTAPTIAGSHDVVVIDPSGVEGRSQDSFVVSAVPDVTAVFPQVGSASGGTEITISGQDLVPDLQVEIDGMLQPQVFVESPTRMRVVTTGGVPGGPYVLRVLAPGGLSSESAFTYVPNADPEISVLSPDEADMGGGAPIIVYGSGFNENTRVIFGADTRTGLGGQLGETTMLTSGSLRVIAPQSGVGTKSVVVKNIDTGQAVTMTAGFTFTGEEPVDDGSGGCAAVLPPMSLGGPRPPTWQAALGGSGWILLALLLAWIRAASVTRQLAPTPRVGSR</sequence>
<evidence type="ECO:0000256" key="6">
    <source>
        <dbReference type="SAM" id="Phobius"/>
    </source>
</evidence>
<evidence type="ECO:0000256" key="7">
    <source>
        <dbReference type="SAM" id="SignalP"/>
    </source>
</evidence>
<dbReference type="InterPro" id="IPR006026">
    <property type="entry name" value="Peptidase_Metallo"/>
</dbReference>
<dbReference type="GO" id="GO:0008270">
    <property type="term" value="F:zinc ion binding"/>
    <property type="evidence" value="ECO:0007669"/>
    <property type="project" value="InterPro"/>
</dbReference>
<keyword evidence="1" id="KW-0645">Protease</keyword>
<keyword evidence="11" id="KW-1185">Reference proteome</keyword>
<dbReference type="OrthoDB" id="252952at2"/>
<dbReference type="GO" id="GO:0030198">
    <property type="term" value="P:extracellular matrix organization"/>
    <property type="evidence" value="ECO:0007669"/>
    <property type="project" value="TreeGrafter"/>
</dbReference>
<feature type="chain" id="PRO_5021720068" evidence="7">
    <location>
        <begin position="20"/>
        <end position="758"/>
    </location>
</feature>
<dbReference type="GO" id="GO:0006508">
    <property type="term" value="P:proteolysis"/>
    <property type="evidence" value="ECO:0007669"/>
    <property type="project" value="UniProtKB-KW"/>
</dbReference>
<dbReference type="RefSeq" id="WP_145202453.1">
    <property type="nucleotide sequence ID" value="NZ_CP036434.1"/>
</dbReference>
<reference evidence="10 11" key="1">
    <citation type="submission" date="2019-02" db="EMBL/GenBank/DDBJ databases">
        <title>Deep-cultivation of Planctomycetes and their phenomic and genomic characterization uncovers novel biology.</title>
        <authorList>
            <person name="Wiegand S."/>
            <person name="Jogler M."/>
            <person name="Boedeker C."/>
            <person name="Pinto D."/>
            <person name="Vollmers J."/>
            <person name="Rivas-Marin E."/>
            <person name="Kohn T."/>
            <person name="Peeters S.H."/>
            <person name="Heuer A."/>
            <person name="Rast P."/>
            <person name="Oberbeckmann S."/>
            <person name="Bunk B."/>
            <person name="Jeske O."/>
            <person name="Meyerdierks A."/>
            <person name="Storesund J.E."/>
            <person name="Kallscheuer N."/>
            <person name="Luecker S."/>
            <person name="Lage O.M."/>
            <person name="Pohl T."/>
            <person name="Merkel B.J."/>
            <person name="Hornburger P."/>
            <person name="Mueller R.-W."/>
            <person name="Bruemmer F."/>
            <person name="Labrenz M."/>
            <person name="Spormann A.M."/>
            <person name="Op den Camp H."/>
            <person name="Overmann J."/>
            <person name="Amann R."/>
            <person name="Jetten M.S.M."/>
            <person name="Mascher T."/>
            <person name="Medema M.H."/>
            <person name="Devos D.P."/>
            <person name="Kaster A.-K."/>
            <person name="Ovreas L."/>
            <person name="Rohde M."/>
            <person name="Galperin M.Y."/>
            <person name="Jogler C."/>
        </authorList>
    </citation>
    <scope>NUCLEOTIDE SEQUENCE [LARGE SCALE GENOMIC DNA]</scope>
    <source>
        <strain evidence="10 11">Poly30</strain>
    </source>
</reference>
<dbReference type="Pfam" id="PF00413">
    <property type="entry name" value="Peptidase_M10"/>
    <property type="match status" value="1"/>
</dbReference>
<evidence type="ECO:0000313" key="10">
    <source>
        <dbReference type="EMBL" id="QDV08936.1"/>
    </source>
</evidence>
<dbReference type="GO" id="GO:0004222">
    <property type="term" value="F:metalloendopeptidase activity"/>
    <property type="evidence" value="ECO:0007669"/>
    <property type="project" value="InterPro"/>
</dbReference>
<gene>
    <name evidence="10" type="ORF">Poly30_44910</name>
</gene>
<dbReference type="GO" id="GO:0030246">
    <property type="term" value="F:carbohydrate binding"/>
    <property type="evidence" value="ECO:0007669"/>
    <property type="project" value="InterPro"/>
</dbReference>
<dbReference type="PRINTS" id="PR00138">
    <property type="entry name" value="MATRIXIN"/>
</dbReference>
<dbReference type="InterPro" id="IPR001818">
    <property type="entry name" value="Pept_M10_metallopeptidase"/>
</dbReference>
<dbReference type="PANTHER" id="PTHR10201">
    <property type="entry name" value="MATRIX METALLOPROTEINASE"/>
    <property type="match status" value="1"/>
</dbReference>
<protein>
    <submittedName>
        <fullName evidence="10">IPT/TIG domain protein</fullName>
    </submittedName>
</protein>
<feature type="transmembrane region" description="Helical" evidence="6">
    <location>
        <begin position="721"/>
        <end position="740"/>
    </location>
</feature>
<feature type="domain" description="Peptidase metallopeptidase" evidence="8">
    <location>
        <begin position="46"/>
        <end position="224"/>
    </location>
</feature>
<dbReference type="InterPro" id="IPR024079">
    <property type="entry name" value="MetalloPept_cat_dom_sf"/>
</dbReference>
<dbReference type="SMART" id="SM00235">
    <property type="entry name" value="ZnMc"/>
    <property type="match status" value="1"/>
</dbReference>
<evidence type="ECO:0000259" key="9">
    <source>
        <dbReference type="SMART" id="SM00429"/>
    </source>
</evidence>
<keyword evidence="3" id="KW-0378">Hydrolase</keyword>
<dbReference type="Pfam" id="PF13620">
    <property type="entry name" value="CarboxypepD_reg"/>
    <property type="match status" value="1"/>
</dbReference>
<feature type="domain" description="IPT/TIG" evidence="9">
    <location>
        <begin position="515"/>
        <end position="597"/>
    </location>
</feature>
<feature type="domain" description="IPT/TIG" evidence="9">
    <location>
        <begin position="601"/>
        <end position="692"/>
    </location>
</feature>
<dbReference type="EMBL" id="CP036434">
    <property type="protein sequence ID" value="QDV08936.1"/>
    <property type="molecule type" value="Genomic_DNA"/>
</dbReference>
<dbReference type="InterPro" id="IPR014756">
    <property type="entry name" value="Ig_E-set"/>
</dbReference>
<dbReference type="CDD" id="cd00102">
    <property type="entry name" value="IPT"/>
    <property type="match status" value="1"/>
</dbReference>
<name>A0A518EXW7_9BACT</name>
<feature type="signal peptide" evidence="7">
    <location>
        <begin position="1"/>
        <end position="19"/>
    </location>
</feature>
<keyword evidence="4" id="KW-0862">Zinc</keyword>
<dbReference type="SUPFAM" id="SSF81296">
    <property type="entry name" value="E set domains"/>
    <property type="match status" value="3"/>
</dbReference>
<keyword evidence="6" id="KW-0472">Membrane</keyword>
<keyword evidence="2" id="KW-0479">Metal-binding</keyword>
<dbReference type="GO" id="GO:0030574">
    <property type="term" value="P:collagen catabolic process"/>
    <property type="evidence" value="ECO:0007669"/>
    <property type="project" value="TreeGrafter"/>
</dbReference>
<dbReference type="SUPFAM" id="SSF49452">
    <property type="entry name" value="Starch-binding domain-like"/>
    <property type="match status" value="1"/>
</dbReference>
<keyword evidence="6" id="KW-1133">Transmembrane helix</keyword>
<evidence type="ECO:0000259" key="8">
    <source>
        <dbReference type="SMART" id="SM00235"/>
    </source>
</evidence>
<dbReference type="Pfam" id="PF01833">
    <property type="entry name" value="TIG"/>
    <property type="match status" value="3"/>
</dbReference>
<evidence type="ECO:0000256" key="2">
    <source>
        <dbReference type="ARBA" id="ARBA00022723"/>
    </source>
</evidence>
<dbReference type="Proteomes" id="UP000320390">
    <property type="component" value="Chromosome"/>
</dbReference>
<evidence type="ECO:0000256" key="4">
    <source>
        <dbReference type="ARBA" id="ARBA00022833"/>
    </source>
</evidence>
<dbReference type="InterPro" id="IPR013783">
    <property type="entry name" value="Ig-like_fold"/>
</dbReference>
<dbReference type="InterPro" id="IPR013784">
    <property type="entry name" value="Carb-bd-like_fold"/>
</dbReference>
<organism evidence="10 11">
    <name type="scientific">Saltatorellus ferox</name>
    <dbReference type="NCBI Taxonomy" id="2528018"/>
    <lineage>
        <taxon>Bacteria</taxon>
        <taxon>Pseudomonadati</taxon>
        <taxon>Planctomycetota</taxon>
        <taxon>Planctomycetia</taxon>
        <taxon>Planctomycetia incertae sedis</taxon>
        <taxon>Saltatorellus</taxon>
    </lineage>
</organism>
<dbReference type="InterPro" id="IPR002909">
    <property type="entry name" value="IPT_dom"/>
</dbReference>
<evidence type="ECO:0000313" key="11">
    <source>
        <dbReference type="Proteomes" id="UP000320390"/>
    </source>
</evidence>